<reference evidence="2 3" key="1">
    <citation type="journal article" date="2019" name="Commun. Biol.">
        <title>The bagworm genome reveals a unique fibroin gene that provides high tensile strength.</title>
        <authorList>
            <person name="Kono N."/>
            <person name="Nakamura H."/>
            <person name="Ohtoshi R."/>
            <person name="Tomita M."/>
            <person name="Numata K."/>
            <person name="Arakawa K."/>
        </authorList>
    </citation>
    <scope>NUCLEOTIDE SEQUENCE [LARGE SCALE GENOMIC DNA]</scope>
</reference>
<dbReference type="InterPro" id="IPR040112">
    <property type="entry name" value="WetA"/>
</dbReference>
<dbReference type="STRING" id="151549.A0A4C1TBG6"/>
<organism evidence="2 3">
    <name type="scientific">Eumeta variegata</name>
    <name type="common">Bagworm moth</name>
    <name type="synonym">Eumeta japonica</name>
    <dbReference type="NCBI Taxonomy" id="151549"/>
    <lineage>
        <taxon>Eukaryota</taxon>
        <taxon>Metazoa</taxon>
        <taxon>Ecdysozoa</taxon>
        <taxon>Arthropoda</taxon>
        <taxon>Hexapoda</taxon>
        <taxon>Insecta</taxon>
        <taxon>Pterygota</taxon>
        <taxon>Neoptera</taxon>
        <taxon>Endopterygota</taxon>
        <taxon>Lepidoptera</taxon>
        <taxon>Glossata</taxon>
        <taxon>Ditrysia</taxon>
        <taxon>Tineoidea</taxon>
        <taxon>Psychidae</taxon>
        <taxon>Oiketicinae</taxon>
        <taxon>Eumeta</taxon>
    </lineage>
</organism>
<proteinExistence type="predicted"/>
<feature type="region of interest" description="Disordered" evidence="1">
    <location>
        <begin position="225"/>
        <end position="272"/>
    </location>
</feature>
<name>A0A4C1TBG6_EUMVA</name>
<accession>A0A4C1TBG6</accession>
<feature type="compositionally biased region" description="Low complexity" evidence="1">
    <location>
        <begin position="235"/>
        <end position="272"/>
    </location>
</feature>
<dbReference type="EMBL" id="BGZK01004765">
    <property type="protein sequence ID" value="GBP10788.1"/>
    <property type="molecule type" value="Genomic_DNA"/>
</dbReference>
<protein>
    <submittedName>
        <fullName evidence="2">Uncharacterized protein</fullName>
    </submittedName>
</protein>
<dbReference type="OrthoDB" id="5822793at2759"/>
<evidence type="ECO:0000313" key="3">
    <source>
        <dbReference type="Proteomes" id="UP000299102"/>
    </source>
</evidence>
<evidence type="ECO:0000256" key="1">
    <source>
        <dbReference type="SAM" id="MobiDB-lite"/>
    </source>
</evidence>
<keyword evidence="3" id="KW-1185">Reference proteome</keyword>
<comment type="caution">
    <text evidence="2">The sequence shown here is derived from an EMBL/GenBank/DDBJ whole genome shotgun (WGS) entry which is preliminary data.</text>
</comment>
<gene>
    <name evidence="2" type="ORF">EVAR_73794_1</name>
</gene>
<evidence type="ECO:0000313" key="2">
    <source>
        <dbReference type="EMBL" id="GBP10788.1"/>
    </source>
</evidence>
<dbReference type="Proteomes" id="UP000299102">
    <property type="component" value="Unassembled WGS sequence"/>
</dbReference>
<dbReference type="AlphaFoldDB" id="A0A4C1TBG6"/>
<sequence length="304" mass="33953">MASDLIMGSNQSAGAYLEKIKSRVLRNMNATKQMDMKPDVLKSQAHSADDEEEDLIWVVLQVLLQVVYWLSKEHLMRVQRTPASLSGGFTDHQKAEYRLNVLQIKRSLTKFAATRNLIETPPETPIGPQPISKLSEVAVLQTAQTKHDWIQEWARNARARSLANDRNFSVGIRQANQDMLMTRSYTCADTGNDSLTDDSLYSAQSKQLNAKLNRSLAERFRLTGNGGECDYASDPSLTTSTSYSKPPKSPTKIPSPLHSLGRARSASRTRSSLQNILPNEEEDYLQQTAAAINNLQQSLSRKNS</sequence>
<dbReference type="PANTHER" id="PTHR22934">
    <property type="entry name" value="PROTEIN ESC1/WETA-RELATED"/>
    <property type="match status" value="1"/>
</dbReference>
<dbReference type="PANTHER" id="PTHR22934:SF23">
    <property type="entry name" value="ZF-C3H1 DOMAIN-CONTAINING PROTEIN"/>
    <property type="match status" value="1"/>
</dbReference>